<dbReference type="InParanoid" id="I2GY89"/>
<dbReference type="Pfam" id="PF25345">
    <property type="entry name" value="PH_EXO84"/>
    <property type="match status" value="1"/>
</dbReference>
<dbReference type="Gene3D" id="2.30.29.30">
    <property type="entry name" value="Pleckstrin-homology domain (PH domain)/Phosphotyrosine-binding domain (PTB)"/>
    <property type="match status" value="1"/>
</dbReference>
<feature type="compositionally biased region" description="Polar residues" evidence="8">
    <location>
        <begin position="59"/>
        <end position="72"/>
    </location>
</feature>
<dbReference type="eggNOG" id="KOG2215">
    <property type="taxonomic scope" value="Eukaryota"/>
</dbReference>
<dbReference type="GO" id="GO:0000245">
    <property type="term" value="P:spliceosomal complex assembly"/>
    <property type="evidence" value="ECO:0007669"/>
    <property type="project" value="EnsemblFungi"/>
</dbReference>
<dbReference type="GO" id="GO:0005935">
    <property type="term" value="C:cellular bud neck"/>
    <property type="evidence" value="ECO:0007669"/>
    <property type="project" value="EnsemblFungi"/>
</dbReference>
<sequence>MVDFSLKKAKPTSWKHSPKKKKRGSETKLSSVSPTAQSLNTTPSGSNSSLSLPKKNPRRTSPNPYNTANAQLPTIDPKQRNRVASQMQRRMSIHTSNFQPPILDYSMPLPSNNISSSRIPEGSSLGPDMGNNNNLNIPTRNRSRLTNAQGQNQMSKRSQIDSNNYGNEMNQNNEIPPRRNPNHQISTVLQPNMLKRKLMDKDFNAKQFVHNYLNDASAMEIDKFTSNLSDISMDVQTEIKMNLSRSYKEIMTVNNALNLASKELSNLRSNIDDLKKVIKEFKLMAEKRLEFQAQLEYLNGHSQSSGLLPAASIDDSNSPTPQRENTSLLILKELWNDELNEMFKKIEGSQKLINSIPFQTESTDHKNNNSNTSSSNLQINKKASSPTPPILSSNKIPKNLRHILLQSNDWTELNTTTLKPLKQSSIIILNDCLLIASKTKDTKIIRDSSITNSSTNQYELIADHCYHLRNVKAQLYHISANSTTTTHILFTFSSTSSSTTISSASNNNGSSSGVNSSAGSQPHSTLIASTIQVLYESRDSKQCLHLLEIIRNAKDDLREIYNLENEKNKKIQKSFNFLKNSSRQQQQQTPLRSMNRNSFHSPLVTSNSNENGGVSMNTGNFLLNLNESHHDSNGVNSNNATTLNAIATTNDITNQFFLQSITLSTNQSYYNNNSSSLYSNLAKINEKIEEFDLNFTRLKYFIAVENLLHIEETLIELTNYVNSKNIKVTDNDLILQNLVKLKIDQRHNAISNKLSQLITNTNDMDLLKSYVVSMINLNLKENALDLFLQNRSNMIQELILQIGSFDNPINYLIQIAIIRFQTLKKAILFYQEIFNTSDLKSKFSSILVNWCSNEIDLHFQLIEKQFLNEIMLSPSSIKQSRKQIDDLKTVGLDFVYKLDEFISKNSEITAA</sequence>
<dbReference type="GO" id="GO:0001927">
    <property type="term" value="P:exocyst assembly"/>
    <property type="evidence" value="ECO:0007669"/>
    <property type="project" value="EnsemblFungi"/>
</dbReference>
<dbReference type="GO" id="GO:0000131">
    <property type="term" value="C:incipient cellular bud site"/>
    <property type="evidence" value="ECO:0007669"/>
    <property type="project" value="EnsemblFungi"/>
</dbReference>
<keyword evidence="11" id="KW-1185">Reference proteome</keyword>
<evidence type="ECO:0000256" key="5">
    <source>
        <dbReference type="ARBA" id="ARBA00022483"/>
    </source>
</evidence>
<reference evidence="10 11" key="1">
    <citation type="journal article" date="2011" name="Proc. Natl. Acad. Sci. U.S.A.">
        <title>Evolutionary erosion of yeast sex chromosomes by mating-type switching accidents.</title>
        <authorList>
            <person name="Gordon J.L."/>
            <person name="Armisen D."/>
            <person name="Proux-Wera E."/>
            <person name="Oheigeartaigh S.S."/>
            <person name="Byrne K.P."/>
            <person name="Wolfe K.H."/>
        </authorList>
    </citation>
    <scope>NUCLEOTIDE SEQUENCE [LARGE SCALE GENOMIC DNA]</scope>
    <source>
        <strain evidence="11">ATCC 34711 / CBS 6284 / DSM 70876 / NBRC 10599 / NRRL Y-10934 / UCD 77-7</strain>
    </source>
</reference>
<dbReference type="InterPro" id="IPR033961">
    <property type="entry name" value="Exo84"/>
</dbReference>
<dbReference type="Pfam" id="PF16528">
    <property type="entry name" value="Exo84_C"/>
    <property type="match status" value="1"/>
</dbReference>
<dbReference type="PANTHER" id="PTHR21426:SF12">
    <property type="entry name" value="EXOCYST COMPLEX COMPONENT 8"/>
    <property type="match status" value="1"/>
</dbReference>
<dbReference type="OrthoDB" id="642193at2759"/>
<dbReference type="FunCoup" id="I2GY89">
    <property type="interactions" value="204"/>
</dbReference>
<evidence type="ECO:0000256" key="2">
    <source>
        <dbReference type="ARBA" id="ARBA00007210"/>
    </source>
</evidence>
<dbReference type="GO" id="GO:0015031">
    <property type="term" value="P:protein transport"/>
    <property type="evidence" value="ECO:0007669"/>
    <property type="project" value="UniProtKB-KW"/>
</dbReference>
<accession>I2GY89</accession>
<evidence type="ECO:0000256" key="8">
    <source>
        <dbReference type="SAM" id="MobiDB-lite"/>
    </source>
</evidence>
<feature type="compositionally biased region" description="Polar residues" evidence="8">
    <location>
        <begin position="377"/>
        <end position="394"/>
    </location>
</feature>
<dbReference type="PANTHER" id="PTHR21426">
    <property type="entry name" value="EXOCYST COMPLEX COMPONENT 8"/>
    <property type="match status" value="1"/>
</dbReference>
<dbReference type="HOGENOM" id="CLU_014732_0_0_1"/>
<feature type="region of interest" description="Disordered" evidence="8">
    <location>
        <begin position="501"/>
        <end position="521"/>
    </location>
</feature>
<dbReference type="SUPFAM" id="SSF74788">
    <property type="entry name" value="Cullin repeat-like"/>
    <property type="match status" value="1"/>
</dbReference>
<keyword evidence="4" id="KW-0813">Transport</keyword>
<dbReference type="RefSeq" id="XP_004178610.1">
    <property type="nucleotide sequence ID" value="XM_004178562.1"/>
</dbReference>
<gene>
    <name evidence="10" type="primary">TBLA0B02490</name>
    <name evidence="10" type="ORF">TBLA_0B02490</name>
</gene>
<dbReference type="GeneID" id="14494506"/>
<feature type="domain" description="Exocyst component Exo84 C-terminal" evidence="9">
    <location>
        <begin position="683"/>
        <end position="895"/>
    </location>
</feature>
<evidence type="ECO:0000259" key="9">
    <source>
        <dbReference type="Pfam" id="PF16528"/>
    </source>
</evidence>
<dbReference type="OMA" id="AMEIDKF"/>
<feature type="compositionally biased region" description="Polar residues" evidence="8">
    <location>
        <begin position="137"/>
        <end position="162"/>
    </location>
</feature>
<feature type="compositionally biased region" description="Low complexity" evidence="8">
    <location>
        <begin position="163"/>
        <end position="173"/>
    </location>
</feature>
<dbReference type="Pfam" id="PF08700">
    <property type="entry name" value="VPS51_Exo84_N"/>
    <property type="match status" value="1"/>
</dbReference>
<dbReference type="EMBL" id="HE806317">
    <property type="protein sequence ID" value="CCH59091.1"/>
    <property type="molecule type" value="Genomic_DNA"/>
</dbReference>
<name>I2GY89_HENB6</name>
<organism evidence="10 11">
    <name type="scientific">Henningerozyma blattae (strain ATCC 34711 / CBS 6284 / DSM 70876 / NBRC 10599 / NRRL Y-10934 / UCD 77-7)</name>
    <name type="common">Yeast</name>
    <name type="synonym">Tetrapisispora blattae</name>
    <dbReference type="NCBI Taxonomy" id="1071380"/>
    <lineage>
        <taxon>Eukaryota</taxon>
        <taxon>Fungi</taxon>
        <taxon>Dikarya</taxon>
        <taxon>Ascomycota</taxon>
        <taxon>Saccharomycotina</taxon>
        <taxon>Saccharomycetes</taxon>
        <taxon>Saccharomycetales</taxon>
        <taxon>Saccharomycetaceae</taxon>
        <taxon>Henningerozyma</taxon>
    </lineage>
</organism>
<evidence type="ECO:0000313" key="10">
    <source>
        <dbReference type="EMBL" id="CCH59091.1"/>
    </source>
</evidence>
<evidence type="ECO:0000256" key="6">
    <source>
        <dbReference type="ARBA" id="ARBA00022927"/>
    </source>
</evidence>
<dbReference type="STRING" id="1071380.I2GY89"/>
<evidence type="ECO:0000256" key="7">
    <source>
        <dbReference type="SAM" id="Coils"/>
    </source>
</evidence>
<proteinExistence type="inferred from homology"/>
<dbReference type="GO" id="GO:0005934">
    <property type="term" value="C:cellular bud tip"/>
    <property type="evidence" value="ECO:0007669"/>
    <property type="project" value="EnsemblFungi"/>
</dbReference>
<dbReference type="InterPro" id="IPR042561">
    <property type="entry name" value="Exo84_C_1"/>
</dbReference>
<feature type="region of interest" description="Disordered" evidence="8">
    <location>
        <begin position="117"/>
        <end position="184"/>
    </location>
</feature>
<evidence type="ECO:0000256" key="3">
    <source>
        <dbReference type="ARBA" id="ARBA00021269"/>
    </source>
</evidence>
<dbReference type="Gene3D" id="1.20.58.1220">
    <property type="entry name" value="Exo84p, C-terminal helical domain"/>
    <property type="match status" value="1"/>
</dbReference>
<dbReference type="InterPro" id="IPR042560">
    <property type="entry name" value="Exo84_C_2"/>
</dbReference>
<protein>
    <recommendedName>
        <fullName evidence="3">Exocyst complex component EXO84</fullName>
    </recommendedName>
</protein>
<dbReference type="AlphaFoldDB" id="I2GY89"/>
<evidence type="ECO:0000256" key="4">
    <source>
        <dbReference type="ARBA" id="ARBA00022448"/>
    </source>
</evidence>
<keyword evidence="5" id="KW-0268">Exocytosis</keyword>
<feature type="region of interest" description="Disordered" evidence="8">
    <location>
        <begin position="1"/>
        <end position="89"/>
    </location>
</feature>
<dbReference type="InterPro" id="IPR011993">
    <property type="entry name" value="PH-like_dom_sf"/>
</dbReference>
<evidence type="ECO:0000313" key="11">
    <source>
        <dbReference type="Proteomes" id="UP000002866"/>
    </source>
</evidence>
<feature type="compositionally biased region" description="Polar residues" evidence="8">
    <location>
        <begin position="27"/>
        <end position="51"/>
    </location>
</feature>
<dbReference type="GO" id="GO:0030133">
    <property type="term" value="C:transport vesicle"/>
    <property type="evidence" value="ECO:0007669"/>
    <property type="project" value="UniProtKB-SubCell"/>
</dbReference>
<feature type="coiled-coil region" evidence="7">
    <location>
        <begin position="250"/>
        <end position="284"/>
    </location>
</feature>
<dbReference type="KEGG" id="tbl:TBLA_0B02490"/>
<keyword evidence="7" id="KW-0175">Coiled coil</keyword>
<comment type="similarity">
    <text evidence="2">Belongs to the EXO84 family.</text>
</comment>
<dbReference type="Gene3D" id="1.20.58.1210">
    <property type="entry name" value="Exo84p, N-terminal helical domain"/>
    <property type="match status" value="1"/>
</dbReference>
<dbReference type="GO" id="GO:0051601">
    <property type="term" value="P:exocyst localization"/>
    <property type="evidence" value="ECO:0007669"/>
    <property type="project" value="EnsemblFungi"/>
</dbReference>
<feature type="region of interest" description="Disordered" evidence="8">
    <location>
        <begin position="359"/>
        <end position="394"/>
    </location>
</feature>
<dbReference type="GO" id="GO:0006893">
    <property type="term" value="P:Golgi to plasma membrane transport"/>
    <property type="evidence" value="ECO:0007669"/>
    <property type="project" value="EnsemblFungi"/>
</dbReference>
<evidence type="ECO:0000256" key="1">
    <source>
        <dbReference type="ARBA" id="ARBA00004398"/>
    </source>
</evidence>
<feature type="compositionally biased region" description="Low complexity" evidence="8">
    <location>
        <begin position="501"/>
        <end position="520"/>
    </location>
</feature>
<dbReference type="Proteomes" id="UP000002866">
    <property type="component" value="Chromosome 2"/>
</dbReference>
<dbReference type="InterPro" id="IPR032403">
    <property type="entry name" value="Exo84_C"/>
</dbReference>
<keyword evidence="6" id="KW-0653">Protein transport</keyword>
<dbReference type="GO" id="GO:0000145">
    <property type="term" value="C:exocyst"/>
    <property type="evidence" value="ECO:0007669"/>
    <property type="project" value="EnsemblFungi"/>
</dbReference>
<comment type="subcellular location">
    <subcellularLocation>
        <location evidence="1">Cytoplasmic vesicle</location>
        <location evidence="1">Secretory vesicle</location>
    </subcellularLocation>
</comment>
<dbReference type="InterPro" id="IPR016159">
    <property type="entry name" value="Cullin_repeat-like_dom_sf"/>
</dbReference>